<gene>
    <name evidence="1" type="ORF">MG293_011534</name>
</gene>
<keyword evidence="2" id="KW-1185">Reference proteome</keyword>
<name>A0AAD4U2U0_OVIAM</name>
<sequence>MESEFSPYSLSDKQNSFADSDLLEQRLGFDISECKAKLPSLWAPENSFYLLMLWFFFSWRLLVCGICIFGVDGKRSSVLYFLSVWCQPVACQRPRSLFEQAHLSVPLPSLLPLVLLGPCSYPLRTQSLEASPSAPTLHYQSLQRFLFSLILKSPKFSLVSGTNDNFEPITTSKCITLYSDTGDLAWSPVGKQLGDRIFVSSAASDLAALPGNHTEILKLSTEALLSGAIRADRWAPGLLLLVTQAASPRGRGENKKTVGWEGREWGQLLYVNENELAVLWACQGASSTWGSPSPMAAFPPSFLQTWTTALESSERCRTGFIGRHTSVRLCGITGQSPEPFKSLRSALGQFSSPAWLLDFSLDSACCVTLHKLWNSSSQTVEAFPLLSNSFISSWKNTSDTIDTIQTKEGPGITSGPVGPMRVDIRLRSGLLTVQDLLEQLRQLSGSTAGGRMTWHLQGNVSGELLSESLVKRALALGDERWKLNLDQGGLSAQRQGGPLSSLMVCYGRWWPTELEGKEKMTSQEKNEKNVILVCSGSSHLDISQRISQERNFKKYATCPDKTSGITSQKLSDLGKALSYVAIPCSYLQHWDNGKSGHILTSQEGLHLTKNIRCEKQLNPSRAFSTMFV</sequence>
<reference evidence="1" key="1">
    <citation type="submission" date="2022-03" db="EMBL/GenBank/DDBJ databases">
        <title>Genomic analyses of argali, domestic sheep and their hybrids provide insights into chromosomal evolution, heterosis and genetic basis of agronomic traits.</title>
        <authorList>
            <person name="Li M."/>
        </authorList>
    </citation>
    <scope>NUCLEOTIDE SEQUENCE</scope>
    <source>
        <strain evidence="1">CAU-MHL-2022a</strain>
        <tissue evidence="1">Skin</tissue>
    </source>
</reference>
<dbReference type="Proteomes" id="UP001214576">
    <property type="component" value="Unassembled WGS sequence"/>
</dbReference>
<accession>A0AAD4U2U0</accession>
<dbReference type="AlphaFoldDB" id="A0AAD4U2U0"/>
<evidence type="ECO:0000313" key="1">
    <source>
        <dbReference type="EMBL" id="KAI4538131.1"/>
    </source>
</evidence>
<evidence type="ECO:0000313" key="2">
    <source>
        <dbReference type="Proteomes" id="UP001214576"/>
    </source>
</evidence>
<proteinExistence type="predicted"/>
<dbReference type="EMBL" id="JAKZEL010000013">
    <property type="protein sequence ID" value="KAI4538131.1"/>
    <property type="molecule type" value="Genomic_DNA"/>
</dbReference>
<organism evidence="1 2">
    <name type="scientific">Ovis ammon polii</name>
    <dbReference type="NCBI Taxonomy" id="230172"/>
    <lineage>
        <taxon>Eukaryota</taxon>
        <taxon>Metazoa</taxon>
        <taxon>Chordata</taxon>
        <taxon>Craniata</taxon>
        <taxon>Vertebrata</taxon>
        <taxon>Euteleostomi</taxon>
        <taxon>Mammalia</taxon>
        <taxon>Eutheria</taxon>
        <taxon>Laurasiatheria</taxon>
        <taxon>Artiodactyla</taxon>
        <taxon>Ruminantia</taxon>
        <taxon>Pecora</taxon>
        <taxon>Bovidae</taxon>
        <taxon>Caprinae</taxon>
        <taxon>Ovis</taxon>
    </lineage>
</organism>
<protein>
    <submittedName>
        <fullName evidence="1">Uncharacterized protein</fullName>
    </submittedName>
</protein>
<comment type="caution">
    <text evidence="1">The sequence shown here is derived from an EMBL/GenBank/DDBJ whole genome shotgun (WGS) entry which is preliminary data.</text>
</comment>